<sequence length="166" mass="18031">MPDSYMLTLNGQVALTAVADKKIKNLLHTPSIQAFNLGEGAVMLVQLGLTNESGTRLDMVNVPSQVIPPMQSAAIYDFERHTQLERDDADFEDLVTTIEKARESHILVAKFATPQGMVDLQLPLQIQFTPNGFVLNVRLLPTPKPIKATPAATPAANSESAALKQP</sequence>
<accession>A0ABQ2DC48</accession>
<evidence type="ECO:0000313" key="2">
    <source>
        <dbReference type="Proteomes" id="UP000632222"/>
    </source>
</evidence>
<proteinExistence type="predicted"/>
<gene>
    <name evidence="1" type="ORF">GCM10008938_44080</name>
</gene>
<dbReference type="Proteomes" id="UP000632222">
    <property type="component" value="Unassembled WGS sequence"/>
</dbReference>
<protein>
    <submittedName>
        <fullName evidence="1">Uncharacterized protein</fullName>
    </submittedName>
</protein>
<organism evidence="1 2">
    <name type="scientific">Deinococcus roseus</name>
    <dbReference type="NCBI Taxonomy" id="392414"/>
    <lineage>
        <taxon>Bacteria</taxon>
        <taxon>Thermotogati</taxon>
        <taxon>Deinococcota</taxon>
        <taxon>Deinococci</taxon>
        <taxon>Deinococcales</taxon>
        <taxon>Deinococcaceae</taxon>
        <taxon>Deinococcus</taxon>
    </lineage>
</organism>
<evidence type="ECO:0000313" key="1">
    <source>
        <dbReference type="EMBL" id="GGJ53258.1"/>
    </source>
</evidence>
<keyword evidence="2" id="KW-1185">Reference proteome</keyword>
<comment type="caution">
    <text evidence="1">The sequence shown here is derived from an EMBL/GenBank/DDBJ whole genome shotgun (WGS) entry which is preliminary data.</text>
</comment>
<dbReference type="EMBL" id="BMOD01000026">
    <property type="protein sequence ID" value="GGJ53258.1"/>
    <property type="molecule type" value="Genomic_DNA"/>
</dbReference>
<name>A0ABQ2DC48_9DEIO</name>
<dbReference type="RefSeq" id="WP_189007098.1">
    <property type="nucleotide sequence ID" value="NZ_BMOD01000026.1"/>
</dbReference>
<reference evidence="2" key="1">
    <citation type="journal article" date="2019" name="Int. J. Syst. Evol. Microbiol.">
        <title>The Global Catalogue of Microorganisms (GCM) 10K type strain sequencing project: providing services to taxonomists for standard genome sequencing and annotation.</title>
        <authorList>
            <consortium name="The Broad Institute Genomics Platform"/>
            <consortium name="The Broad Institute Genome Sequencing Center for Infectious Disease"/>
            <person name="Wu L."/>
            <person name="Ma J."/>
        </authorList>
    </citation>
    <scope>NUCLEOTIDE SEQUENCE [LARGE SCALE GENOMIC DNA]</scope>
    <source>
        <strain evidence="2">JCM 14370</strain>
    </source>
</reference>